<protein>
    <submittedName>
        <fullName evidence="2">Acyl carrier protein</fullName>
    </submittedName>
</protein>
<dbReference type="Pfam" id="PF00550">
    <property type="entry name" value="PP-binding"/>
    <property type="match status" value="1"/>
</dbReference>
<sequence>MVFKDFSKTLFEIIDMEPISVSETTKFKEELEIDSLQLVNLVIAVAEQFNIPFEVFIQNTDKIQTVGGLFEIVESVGNYETT</sequence>
<comment type="caution">
    <text evidence="2">The sequence shown here is derived from an EMBL/GenBank/DDBJ whole genome shotgun (WGS) entry which is preliminary data.</text>
</comment>
<reference evidence="2 3" key="1">
    <citation type="submission" date="2018-12" db="EMBL/GenBank/DDBJ databases">
        <authorList>
            <person name="Yu L."/>
        </authorList>
    </citation>
    <scope>NUCLEOTIDE SEQUENCE [LARGE SCALE GENOMIC DNA]</scope>
    <source>
        <strain evidence="2 3">S5H2222</strain>
    </source>
</reference>
<evidence type="ECO:0000313" key="3">
    <source>
        <dbReference type="Proteomes" id="UP000276349"/>
    </source>
</evidence>
<name>A0A431UHU2_9BACI</name>
<feature type="domain" description="Carrier" evidence="1">
    <location>
        <begin position="12"/>
        <end position="57"/>
    </location>
</feature>
<evidence type="ECO:0000313" key="2">
    <source>
        <dbReference type="EMBL" id="RTQ89283.1"/>
    </source>
</evidence>
<dbReference type="Proteomes" id="UP000276349">
    <property type="component" value="Unassembled WGS sequence"/>
</dbReference>
<dbReference type="SUPFAM" id="SSF47336">
    <property type="entry name" value="ACP-like"/>
    <property type="match status" value="1"/>
</dbReference>
<dbReference type="RefSeq" id="WP_126295687.1">
    <property type="nucleotide sequence ID" value="NZ_CP155468.1"/>
</dbReference>
<dbReference type="OrthoDB" id="9804551at2"/>
<dbReference type="Gene3D" id="1.10.1200.10">
    <property type="entry name" value="ACP-like"/>
    <property type="match status" value="1"/>
</dbReference>
<organism evidence="2 3">
    <name type="scientific">Lysinibacillus telephonicus</name>
    <dbReference type="NCBI Taxonomy" id="1714840"/>
    <lineage>
        <taxon>Bacteria</taxon>
        <taxon>Bacillati</taxon>
        <taxon>Bacillota</taxon>
        <taxon>Bacilli</taxon>
        <taxon>Bacillales</taxon>
        <taxon>Bacillaceae</taxon>
        <taxon>Lysinibacillus</taxon>
    </lineage>
</organism>
<dbReference type="EMBL" id="RXNR01000065">
    <property type="protein sequence ID" value="RTQ89283.1"/>
    <property type="molecule type" value="Genomic_DNA"/>
</dbReference>
<evidence type="ECO:0000259" key="1">
    <source>
        <dbReference type="Pfam" id="PF00550"/>
    </source>
</evidence>
<keyword evidence="3" id="KW-1185">Reference proteome</keyword>
<gene>
    <name evidence="2" type="ORF">EKG35_16690</name>
</gene>
<accession>A0A431UHU2</accession>
<dbReference type="AlphaFoldDB" id="A0A431UHU2"/>
<proteinExistence type="predicted"/>
<dbReference type="InterPro" id="IPR009081">
    <property type="entry name" value="PP-bd_ACP"/>
</dbReference>
<dbReference type="InterPro" id="IPR036736">
    <property type="entry name" value="ACP-like_sf"/>
</dbReference>